<feature type="transmembrane region" description="Helical" evidence="1">
    <location>
        <begin position="81"/>
        <end position="99"/>
    </location>
</feature>
<keyword evidence="2" id="KW-0732">Signal</keyword>
<accession>A0ABC8TNL8</accession>
<evidence type="ECO:0000256" key="2">
    <source>
        <dbReference type="SAM" id="SignalP"/>
    </source>
</evidence>
<keyword evidence="1" id="KW-1133">Transmembrane helix</keyword>
<reference evidence="3 4" key="1">
    <citation type="submission" date="2024-02" db="EMBL/GenBank/DDBJ databases">
        <authorList>
            <person name="Vignale AGUSTIN F."/>
            <person name="Sosa J E."/>
            <person name="Modenutti C."/>
        </authorList>
    </citation>
    <scope>NUCLEOTIDE SEQUENCE [LARGE SCALE GENOMIC DNA]</scope>
</reference>
<dbReference type="EMBL" id="CAUOFW020005081">
    <property type="protein sequence ID" value="CAK9168524.1"/>
    <property type="molecule type" value="Genomic_DNA"/>
</dbReference>
<feature type="chain" id="PRO_5044843718" description="Transmembrane protein" evidence="2">
    <location>
        <begin position="31"/>
        <end position="102"/>
    </location>
</feature>
<evidence type="ECO:0000256" key="1">
    <source>
        <dbReference type="SAM" id="Phobius"/>
    </source>
</evidence>
<comment type="caution">
    <text evidence="3">The sequence shown here is derived from an EMBL/GenBank/DDBJ whole genome shotgun (WGS) entry which is preliminary data.</text>
</comment>
<evidence type="ECO:0000313" key="3">
    <source>
        <dbReference type="EMBL" id="CAK9168524.1"/>
    </source>
</evidence>
<organism evidence="3 4">
    <name type="scientific">Ilex paraguariensis</name>
    <name type="common">yerba mate</name>
    <dbReference type="NCBI Taxonomy" id="185542"/>
    <lineage>
        <taxon>Eukaryota</taxon>
        <taxon>Viridiplantae</taxon>
        <taxon>Streptophyta</taxon>
        <taxon>Embryophyta</taxon>
        <taxon>Tracheophyta</taxon>
        <taxon>Spermatophyta</taxon>
        <taxon>Magnoliopsida</taxon>
        <taxon>eudicotyledons</taxon>
        <taxon>Gunneridae</taxon>
        <taxon>Pentapetalae</taxon>
        <taxon>asterids</taxon>
        <taxon>campanulids</taxon>
        <taxon>Aquifoliales</taxon>
        <taxon>Aquifoliaceae</taxon>
        <taxon>Ilex</taxon>
    </lineage>
</organism>
<gene>
    <name evidence="3" type="ORF">ILEXP_LOCUS37919</name>
</gene>
<name>A0ABC8TNL8_9AQUA</name>
<keyword evidence="1" id="KW-0812">Transmembrane</keyword>
<dbReference type="Proteomes" id="UP001642360">
    <property type="component" value="Unassembled WGS sequence"/>
</dbReference>
<sequence length="102" mass="11469">MRPMLKKTKEIKALHHLVLKLSLTLLPLFGCGLVGTGPSHGGWWGHCKRDYFGHVNLMYLKNMAEMGNGSHPFGKLIQEKLFVRALLFVFYVLSGICLLKAT</sequence>
<keyword evidence="1" id="KW-0472">Membrane</keyword>
<protein>
    <recommendedName>
        <fullName evidence="5">Transmembrane protein</fullName>
    </recommendedName>
</protein>
<feature type="signal peptide" evidence="2">
    <location>
        <begin position="1"/>
        <end position="30"/>
    </location>
</feature>
<keyword evidence="4" id="KW-1185">Reference proteome</keyword>
<dbReference type="AlphaFoldDB" id="A0ABC8TNL8"/>
<proteinExistence type="predicted"/>
<evidence type="ECO:0008006" key="5">
    <source>
        <dbReference type="Google" id="ProtNLM"/>
    </source>
</evidence>
<evidence type="ECO:0000313" key="4">
    <source>
        <dbReference type="Proteomes" id="UP001642360"/>
    </source>
</evidence>